<protein>
    <submittedName>
        <fullName evidence="1">Uncharacterized protein</fullName>
    </submittedName>
</protein>
<dbReference type="Proteomes" id="UP001231518">
    <property type="component" value="Chromosome 3"/>
</dbReference>
<keyword evidence="2" id="KW-1185">Reference proteome</keyword>
<dbReference type="AlphaFoldDB" id="A0AAD8DSM7"/>
<comment type="caution">
    <text evidence="1">The sequence shown here is derived from an EMBL/GenBank/DDBJ whole genome shotgun (WGS) entry which is preliminary data.</text>
</comment>
<name>A0AAD8DSM7_MYTSE</name>
<dbReference type="PANTHER" id="PTHR46238:SF8">
    <property type="entry name" value="ENDONUCLEASE_EXONUCLEASE_PHOSPHATASE DOMAIN-CONTAINING PROTEIN"/>
    <property type="match status" value="1"/>
</dbReference>
<accession>A0AAD8DSM7</accession>
<evidence type="ECO:0000313" key="1">
    <source>
        <dbReference type="EMBL" id="KAJ8720388.1"/>
    </source>
</evidence>
<sequence>MLRWICGVTRSDRIRSSFIRGSLGVRDVEEKLQECRLRWYGHIMRRLREYVGQRCMDMAVLGAKSRGRPRKRWLDVVKSDMRANGLTEKDI</sequence>
<reference evidence="1" key="1">
    <citation type="submission" date="2023-03" db="EMBL/GenBank/DDBJ databases">
        <title>Chromosome-level genomes of two armyworms, Mythimna separata and Mythimna loreyi, provide insights into the biosynthesis and reception of sex pheromones.</title>
        <authorList>
            <person name="Zhao H."/>
        </authorList>
    </citation>
    <scope>NUCLEOTIDE SEQUENCE</scope>
    <source>
        <strain evidence="1">BeijingLab</strain>
        <tissue evidence="1">Pupa</tissue>
    </source>
</reference>
<dbReference type="PANTHER" id="PTHR46238">
    <property type="entry name" value="REVERSE TRANSCRIPTASE DOMAIN-CONTAINING PROTEIN"/>
    <property type="match status" value="1"/>
</dbReference>
<evidence type="ECO:0000313" key="2">
    <source>
        <dbReference type="Proteomes" id="UP001231518"/>
    </source>
</evidence>
<proteinExistence type="predicted"/>
<dbReference type="EMBL" id="JARGEI010000014">
    <property type="protein sequence ID" value="KAJ8720388.1"/>
    <property type="molecule type" value="Genomic_DNA"/>
</dbReference>
<gene>
    <name evidence="1" type="ORF">PYW07_012431</name>
</gene>
<organism evidence="1 2">
    <name type="scientific">Mythimna separata</name>
    <name type="common">Oriental armyworm</name>
    <name type="synonym">Pseudaletia separata</name>
    <dbReference type="NCBI Taxonomy" id="271217"/>
    <lineage>
        <taxon>Eukaryota</taxon>
        <taxon>Metazoa</taxon>
        <taxon>Ecdysozoa</taxon>
        <taxon>Arthropoda</taxon>
        <taxon>Hexapoda</taxon>
        <taxon>Insecta</taxon>
        <taxon>Pterygota</taxon>
        <taxon>Neoptera</taxon>
        <taxon>Endopterygota</taxon>
        <taxon>Lepidoptera</taxon>
        <taxon>Glossata</taxon>
        <taxon>Ditrysia</taxon>
        <taxon>Noctuoidea</taxon>
        <taxon>Noctuidae</taxon>
        <taxon>Noctuinae</taxon>
        <taxon>Hadenini</taxon>
        <taxon>Mythimna</taxon>
    </lineage>
</organism>